<accession>A0AAV4VI63</accession>
<dbReference type="AlphaFoldDB" id="A0AAV4VI63"/>
<keyword evidence="1" id="KW-1133">Transmembrane helix</keyword>
<dbReference type="EMBL" id="BPLR01014566">
    <property type="protein sequence ID" value="GIY69669.1"/>
    <property type="molecule type" value="Genomic_DNA"/>
</dbReference>
<keyword evidence="3" id="KW-1185">Reference proteome</keyword>
<gene>
    <name evidence="2" type="ORF">CEXT_770461</name>
</gene>
<name>A0AAV4VI63_CAEEX</name>
<comment type="caution">
    <text evidence="2">The sequence shown here is derived from an EMBL/GenBank/DDBJ whole genome shotgun (WGS) entry which is preliminary data.</text>
</comment>
<keyword evidence="1" id="KW-0472">Membrane</keyword>
<evidence type="ECO:0000313" key="3">
    <source>
        <dbReference type="Proteomes" id="UP001054945"/>
    </source>
</evidence>
<feature type="transmembrane region" description="Helical" evidence="1">
    <location>
        <begin position="6"/>
        <end position="25"/>
    </location>
</feature>
<evidence type="ECO:0000256" key="1">
    <source>
        <dbReference type="SAM" id="Phobius"/>
    </source>
</evidence>
<organism evidence="2 3">
    <name type="scientific">Caerostris extrusa</name>
    <name type="common">Bark spider</name>
    <name type="synonym">Caerostris bankana</name>
    <dbReference type="NCBI Taxonomy" id="172846"/>
    <lineage>
        <taxon>Eukaryota</taxon>
        <taxon>Metazoa</taxon>
        <taxon>Ecdysozoa</taxon>
        <taxon>Arthropoda</taxon>
        <taxon>Chelicerata</taxon>
        <taxon>Arachnida</taxon>
        <taxon>Araneae</taxon>
        <taxon>Araneomorphae</taxon>
        <taxon>Entelegynae</taxon>
        <taxon>Araneoidea</taxon>
        <taxon>Araneidae</taxon>
        <taxon>Caerostris</taxon>
    </lineage>
</organism>
<evidence type="ECO:0000313" key="2">
    <source>
        <dbReference type="EMBL" id="GIY69669.1"/>
    </source>
</evidence>
<proteinExistence type="predicted"/>
<evidence type="ECO:0008006" key="4">
    <source>
        <dbReference type="Google" id="ProtNLM"/>
    </source>
</evidence>
<keyword evidence="1" id="KW-0812">Transmembrane</keyword>
<reference evidence="2 3" key="1">
    <citation type="submission" date="2021-06" db="EMBL/GenBank/DDBJ databases">
        <title>Caerostris extrusa draft genome.</title>
        <authorList>
            <person name="Kono N."/>
            <person name="Arakawa K."/>
        </authorList>
    </citation>
    <scope>NUCLEOTIDE SEQUENCE [LARGE SCALE GENOMIC DNA]</scope>
</reference>
<protein>
    <recommendedName>
        <fullName evidence="4">ATP synthase F0 subunit 8</fullName>
    </recommendedName>
</protein>
<dbReference type="Proteomes" id="UP001054945">
    <property type="component" value="Unassembled WGS sequence"/>
</dbReference>
<sequence>MYKLFLITSYTFYFLTSYVLFAVWYKNPTKTNASKIDNSFYSPNCVSGQSVSPATDNADLAFQFTISNPSPQQEPFPKSLISPEGMPIFISMPGTWRKRG</sequence>